<dbReference type="InterPro" id="IPR036866">
    <property type="entry name" value="RibonucZ/Hydroxyglut_hydro"/>
</dbReference>
<evidence type="ECO:0000256" key="4">
    <source>
        <dbReference type="ARBA" id="ARBA00006759"/>
    </source>
</evidence>
<sequence>MIIYVLLAAAVYVALRLSLMDRKILINWVANSPLYYYMHLRAIDTWHAAPGHKIVSFENDALDGAAAIVTVPFLADNYAYILIDKASGDCAVVDPADPIAVIDVWREVALRYADTGVSLRLKYVLTTHKHYDHAGGNKKIAAEFPGVVVVGGILDNVLGATKLTWHKDTLKLGNLVVETLALPCHTVGHVGFYVTVRGKSSEGCVFTGDTLFVAGTGRFFEGNGDQMHRNLHVVLGSLPKTTKVYPGHEYTVDNLAFASFIEPANEVLKAKIEWAVARRQQCLPTVPSTLAEEFATNPFMRTAEPAVCLAITTHQQGKHPKHSGELVQCLREMKDAGLHHEQRGALLARVG</sequence>
<evidence type="ECO:0000256" key="2">
    <source>
        <dbReference type="ARBA" id="ARBA00001947"/>
    </source>
</evidence>
<dbReference type="Pfam" id="PF16123">
    <property type="entry name" value="HAGH_C"/>
    <property type="match status" value="1"/>
</dbReference>
<dbReference type="InterPro" id="IPR035680">
    <property type="entry name" value="Clx_II_MBL"/>
</dbReference>
<comment type="catalytic activity">
    <reaction evidence="1">
        <text>an S-(2-hydroxyacyl)glutathione + H2O = a 2-hydroxy carboxylate + glutathione + H(+)</text>
        <dbReference type="Rhea" id="RHEA:21864"/>
        <dbReference type="ChEBI" id="CHEBI:15377"/>
        <dbReference type="ChEBI" id="CHEBI:15378"/>
        <dbReference type="ChEBI" id="CHEBI:57925"/>
        <dbReference type="ChEBI" id="CHEBI:58896"/>
        <dbReference type="ChEBI" id="CHEBI:71261"/>
        <dbReference type="EC" id="3.1.2.6"/>
    </reaction>
</comment>
<evidence type="ECO:0000259" key="10">
    <source>
        <dbReference type="SMART" id="SM00849"/>
    </source>
</evidence>
<dbReference type="InterPro" id="IPR017782">
    <property type="entry name" value="Hydroxyacylglutathione_Hdrlase"/>
</dbReference>
<dbReference type="PANTHER" id="PTHR11935:SF94">
    <property type="entry name" value="TENZING NORGAY, ISOFORM C"/>
    <property type="match status" value="1"/>
</dbReference>
<evidence type="ECO:0000256" key="3">
    <source>
        <dbReference type="ARBA" id="ARBA00004963"/>
    </source>
</evidence>
<comment type="caution">
    <text evidence="11">The sequence shown here is derived from an EMBL/GenBank/DDBJ whole genome shotgun (WGS) entry which is preliminary data.</text>
</comment>
<protein>
    <recommendedName>
        <fullName evidence="5">hydroxyacylglutathione hydrolase</fullName>
        <ecNumber evidence="5">3.1.2.6</ecNumber>
    </recommendedName>
    <alternativeName>
        <fullName evidence="9">Glyoxalase II</fullName>
    </alternativeName>
</protein>
<dbReference type="GO" id="GO:0046872">
    <property type="term" value="F:metal ion binding"/>
    <property type="evidence" value="ECO:0007669"/>
    <property type="project" value="UniProtKB-KW"/>
</dbReference>
<dbReference type="Gene3D" id="3.60.15.10">
    <property type="entry name" value="Ribonuclease Z/Hydroxyacylglutathione hydrolase-like"/>
    <property type="match status" value="1"/>
</dbReference>
<dbReference type="Proteomes" id="UP000243579">
    <property type="component" value="Unassembled WGS sequence"/>
</dbReference>
<dbReference type="CDD" id="cd07723">
    <property type="entry name" value="hydroxyacylglutathione_hydrolase_MBL-fold"/>
    <property type="match status" value="1"/>
</dbReference>
<dbReference type="EMBL" id="JNBR01000021">
    <property type="protein sequence ID" value="OQS00846.1"/>
    <property type="molecule type" value="Genomic_DNA"/>
</dbReference>
<dbReference type="NCBIfam" id="TIGR03413">
    <property type="entry name" value="GSH_gloB"/>
    <property type="match status" value="1"/>
</dbReference>
<evidence type="ECO:0000256" key="6">
    <source>
        <dbReference type="ARBA" id="ARBA00022723"/>
    </source>
</evidence>
<keyword evidence="8" id="KW-0862">Zinc</keyword>
<keyword evidence="7 11" id="KW-0378">Hydrolase</keyword>
<dbReference type="HAMAP" id="MF_01374">
    <property type="entry name" value="Glyoxalase_2"/>
    <property type="match status" value="1"/>
</dbReference>
<dbReference type="SMART" id="SM00849">
    <property type="entry name" value="Lactamase_B"/>
    <property type="match status" value="1"/>
</dbReference>
<dbReference type="GO" id="GO:0019243">
    <property type="term" value="P:methylglyoxal catabolic process to D-lactate via S-lactoyl-glutathione"/>
    <property type="evidence" value="ECO:0007669"/>
    <property type="project" value="InterPro"/>
</dbReference>
<feature type="domain" description="Metallo-beta-lactamase" evidence="10">
    <location>
        <begin position="76"/>
        <end position="248"/>
    </location>
</feature>
<comment type="pathway">
    <text evidence="3">Secondary metabolite metabolism; methylglyoxal degradation; (R)-lactate from methylglyoxal: step 2/2.</text>
</comment>
<dbReference type="InterPro" id="IPR001279">
    <property type="entry name" value="Metallo-B-lactamas"/>
</dbReference>
<organism evidence="11 12">
    <name type="scientific">Achlya hypogyna</name>
    <name type="common">Oomycete</name>
    <name type="synonym">Protoachlya hypogyna</name>
    <dbReference type="NCBI Taxonomy" id="1202772"/>
    <lineage>
        <taxon>Eukaryota</taxon>
        <taxon>Sar</taxon>
        <taxon>Stramenopiles</taxon>
        <taxon>Oomycota</taxon>
        <taxon>Saprolegniomycetes</taxon>
        <taxon>Saprolegniales</taxon>
        <taxon>Achlyaceae</taxon>
        <taxon>Achlya</taxon>
    </lineage>
</organism>
<evidence type="ECO:0000256" key="5">
    <source>
        <dbReference type="ARBA" id="ARBA00011917"/>
    </source>
</evidence>
<dbReference type="GO" id="GO:0004416">
    <property type="term" value="F:hydroxyacylglutathione hydrolase activity"/>
    <property type="evidence" value="ECO:0007669"/>
    <property type="project" value="UniProtKB-EC"/>
</dbReference>
<name>A0A1V9ZS39_ACHHY</name>
<keyword evidence="6" id="KW-0479">Metal-binding</keyword>
<evidence type="ECO:0000256" key="9">
    <source>
        <dbReference type="ARBA" id="ARBA00031044"/>
    </source>
</evidence>
<dbReference type="Pfam" id="PF00753">
    <property type="entry name" value="Lactamase_B"/>
    <property type="match status" value="1"/>
</dbReference>
<dbReference type="AlphaFoldDB" id="A0A1V9ZS39"/>
<keyword evidence="12" id="KW-1185">Reference proteome</keyword>
<dbReference type="InterPro" id="IPR032282">
    <property type="entry name" value="HAGH_C"/>
</dbReference>
<evidence type="ECO:0000313" key="11">
    <source>
        <dbReference type="EMBL" id="OQS00846.1"/>
    </source>
</evidence>
<dbReference type="PANTHER" id="PTHR11935">
    <property type="entry name" value="BETA LACTAMASE DOMAIN"/>
    <property type="match status" value="1"/>
</dbReference>
<evidence type="ECO:0000256" key="8">
    <source>
        <dbReference type="ARBA" id="ARBA00022833"/>
    </source>
</evidence>
<reference evidence="11 12" key="1">
    <citation type="journal article" date="2014" name="Genome Biol. Evol.">
        <title>The secreted proteins of Achlya hypogyna and Thraustotheca clavata identify the ancestral oomycete secretome and reveal gene acquisitions by horizontal gene transfer.</title>
        <authorList>
            <person name="Misner I."/>
            <person name="Blouin N."/>
            <person name="Leonard G."/>
            <person name="Richards T.A."/>
            <person name="Lane C.E."/>
        </authorList>
    </citation>
    <scope>NUCLEOTIDE SEQUENCE [LARGE SCALE GENOMIC DNA]</scope>
    <source>
        <strain evidence="11 12">ATCC 48635</strain>
    </source>
</reference>
<comment type="similarity">
    <text evidence="4">Belongs to the metallo-beta-lactamase superfamily. Glyoxalase II family.</text>
</comment>
<dbReference type="EC" id="3.1.2.6" evidence="5"/>
<accession>A0A1V9ZS39</accession>
<dbReference type="STRING" id="1202772.A0A1V9ZS39"/>
<dbReference type="SUPFAM" id="SSF56281">
    <property type="entry name" value="Metallo-hydrolase/oxidoreductase"/>
    <property type="match status" value="1"/>
</dbReference>
<evidence type="ECO:0000313" key="12">
    <source>
        <dbReference type="Proteomes" id="UP000243579"/>
    </source>
</evidence>
<gene>
    <name evidence="11" type="ORF">ACHHYP_02244</name>
</gene>
<evidence type="ECO:0000256" key="7">
    <source>
        <dbReference type="ARBA" id="ARBA00022801"/>
    </source>
</evidence>
<evidence type="ECO:0000256" key="1">
    <source>
        <dbReference type="ARBA" id="ARBA00001623"/>
    </source>
</evidence>
<dbReference type="OrthoDB" id="515692at2759"/>
<proteinExistence type="inferred from homology"/>
<comment type="cofactor">
    <cofactor evidence="2">
        <name>Zn(2+)</name>
        <dbReference type="ChEBI" id="CHEBI:29105"/>
    </cofactor>
</comment>